<dbReference type="AlphaFoldDB" id="A0AAW1VUL8"/>
<dbReference type="InterPro" id="IPR051850">
    <property type="entry name" value="Polysacch_Lyase_4"/>
</dbReference>
<reference evidence="1 2" key="1">
    <citation type="journal article" date="2023" name="G3 (Bethesda)">
        <title>A chromosome-length genome assembly and annotation of blackberry (Rubus argutus, cv. 'Hillquist').</title>
        <authorList>
            <person name="Bruna T."/>
            <person name="Aryal R."/>
            <person name="Dudchenko O."/>
            <person name="Sargent D.J."/>
            <person name="Mead D."/>
            <person name="Buti M."/>
            <person name="Cavallini A."/>
            <person name="Hytonen T."/>
            <person name="Andres J."/>
            <person name="Pham M."/>
            <person name="Weisz D."/>
            <person name="Mascagni F."/>
            <person name="Usai G."/>
            <person name="Natali L."/>
            <person name="Bassil N."/>
            <person name="Fernandez G.E."/>
            <person name="Lomsadze A."/>
            <person name="Armour M."/>
            <person name="Olukolu B."/>
            <person name="Poorten T."/>
            <person name="Britton C."/>
            <person name="Davik J."/>
            <person name="Ashrafi H."/>
            <person name="Aiden E.L."/>
            <person name="Borodovsky M."/>
            <person name="Worthington M."/>
        </authorList>
    </citation>
    <scope>NUCLEOTIDE SEQUENCE [LARGE SCALE GENOMIC DNA]</scope>
    <source>
        <strain evidence="1">PI 553951</strain>
    </source>
</reference>
<evidence type="ECO:0000313" key="2">
    <source>
        <dbReference type="Proteomes" id="UP001457282"/>
    </source>
</evidence>
<accession>A0AAW1VUL8</accession>
<keyword evidence="2" id="KW-1185">Reference proteome</keyword>
<protein>
    <submittedName>
        <fullName evidence="1">Uncharacterized protein</fullName>
    </submittedName>
</protein>
<sequence>MTVTFKATSYVISLDNTLWNIYTQDNTLWNDAKQQMYEEVVSGQLLSHDRYINESLFWASSAYVRLAAPGEMGSWQKENKATAVFVSLLENYVIDSVLQEFGSDSDGVVGLDLQSTTWACGTSVVRRIVQSRVRRRELESRATTAGIDEDRDAMVQRRLQGEAVIGIEAHRSCDASVWV</sequence>
<evidence type="ECO:0000313" key="1">
    <source>
        <dbReference type="EMBL" id="KAK9912073.1"/>
    </source>
</evidence>
<dbReference type="PANTHER" id="PTHR32018:SF6">
    <property type="entry name" value="RHAMNOGALACTURONAN ENDOLYASE"/>
    <property type="match status" value="1"/>
</dbReference>
<comment type="caution">
    <text evidence="1">The sequence shown here is derived from an EMBL/GenBank/DDBJ whole genome shotgun (WGS) entry which is preliminary data.</text>
</comment>
<dbReference type="EMBL" id="JBEDUW010000007">
    <property type="protein sequence ID" value="KAK9912073.1"/>
    <property type="molecule type" value="Genomic_DNA"/>
</dbReference>
<dbReference type="Proteomes" id="UP001457282">
    <property type="component" value="Unassembled WGS sequence"/>
</dbReference>
<name>A0AAW1VUL8_RUBAR</name>
<gene>
    <name evidence="1" type="ORF">M0R45_035948</name>
</gene>
<proteinExistence type="predicted"/>
<organism evidence="1 2">
    <name type="scientific">Rubus argutus</name>
    <name type="common">Southern blackberry</name>
    <dbReference type="NCBI Taxonomy" id="59490"/>
    <lineage>
        <taxon>Eukaryota</taxon>
        <taxon>Viridiplantae</taxon>
        <taxon>Streptophyta</taxon>
        <taxon>Embryophyta</taxon>
        <taxon>Tracheophyta</taxon>
        <taxon>Spermatophyta</taxon>
        <taxon>Magnoliopsida</taxon>
        <taxon>eudicotyledons</taxon>
        <taxon>Gunneridae</taxon>
        <taxon>Pentapetalae</taxon>
        <taxon>rosids</taxon>
        <taxon>fabids</taxon>
        <taxon>Rosales</taxon>
        <taxon>Rosaceae</taxon>
        <taxon>Rosoideae</taxon>
        <taxon>Rosoideae incertae sedis</taxon>
        <taxon>Rubus</taxon>
    </lineage>
</organism>
<dbReference type="PANTHER" id="PTHR32018">
    <property type="entry name" value="RHAMNOGALACTURONATE LYASE FAMILY PROTEIN"/>
    <property type="match status" value="1"/>
</dbReference>